<sequence>MKIKTLTFCLPETLNQGLSPDPFDRSPYSLNQAVPKHYFLNQKSVYSVKKILPFISSRVAKLQHYLNFGKPTLRYKSAYLKTLKNTKISHVLIDVTLLSIHSESAQSHLQNGIDILTKNEDFGDVCLATKVVQIMQHRISEIQILLKFCYARTLINPKFYEKKFLLSFKIDKNLNFQNLLRLFYLSTSVKIQFLKTFILPYFDYCSTLLCYFSKEAIIELAKIQKALYSLNGVGCRAFGLELKILARLYSIYCQPIFNYGIEKLYIYVTCSSPMRCSLDISLPIRPI</sequence>
<proteinExistence type="predicted"/>
<gene>
    <name evidence="1" type="ORF">BpHYR1_022099</name>
</gene>
<organism evidence="1 2">
    <name type="scientific">Brachionus plicatilis</name>
    <name type="common">Marine rotifer</name>
    <name type="synonym">Brachionus muelleri</name>
    <dbReference type="NCBI Taxonomy" id="10195"/>
    <lineage>
        <taxon>Eukaryota</taxon>
        <taxon>Metazoa</taxon>
        <taxon>Spiralia</taxon>
        <taxon>Gnathifera</taxon>
        <taxon>Rotifera</taxon>
        <taxon>Eurotatoria</taxon>
        <taxon>Monogononta</taxon>
        <taxon>Pseudotrocha</taxon>
        <taxon>Ploima</taxon>
        <taxon>Brachionidae</taxon>
        <taxon>Brachionus</taxon>
    </lineage>
</organism>
<dbReference type="AlphaFoldDB" id="A0A3M7SV30"/>
<evidence type="ECO:0000313" key="1">
    <source>
        <dbReference type="EMBL" id="RNA39673.1"/>
    </source>
</evidence>
<keyword evidence="2" id="KW-1185">Reference proteome</keyword>
<accession>A0A3M7SV30</accession>
<dbReference type="Proteomes" id="UP000276133">
    <property type="component" value="Unassembled WGS sequence"/>
</dbReference>
<name>A0A3M7SV30_BRAPC</name>
<reference evidence="1 2" key="1">
    <citation type="journal article" date="2018" name="Sci. Rep.">
        <title>Genomic signatures of local adaptation to the degree of environmental predictability in rotifers.</title>
        <authorList>
            <person name="Franch-Gras L."/>
            <person name="Hahn C."/>
            <person name="Garcia-Roger E.M."/>
            <person name="Carmona M.J."/>
            <person name="Serra M."/>
            <person name="Gomez A."/>
        </authorList>
    </citation>
    <scope>NUCLEOTIDE SEQUENCE [LARGE SCALE GENOMIC DNA]</scope>
    <source>
        <strain evidence="1">HYR1</strain>
    </source>
</reference>
<dbReference type="EMBL" id="REGN01000719">
    <property type="protein sequence ID" value="RNA39673.1"/>
    <property type="molecule type" value="Genomic_DNA"/>
</dbReference>
<comment type="caution">
    <text evidence="1">The sequence shown here is derived from an EMBL/GenBank/DDBJ whole genome shotgun (WGS) entry which is preliminary data.</text>
</comment>
<protein>
    <submittedName>
        <fullName evidence="1">Uncharacterized protein</fullName>
    </submittedName>
</protein>
<evidence type="ECO:0000313" key="2">
    <source>
        <dbReference type="Proteomes" id="UP000276133"/>
    </source>
</evidence>